<keyword evidence="9 14" id="KW-0560">Oxidoreductase</keyword>
<accession>A0A4R1PX77</accession>
<comment type="subunit">
    <text evidence="2">Heterodimer of the IorA and IorB subunits.</text>
</comment>
<dbReference type="GO" id="GO:0043805">
    <property type="term" value="F:indolepyruvate ferredoxin oxidoreductase activity"/>
    <property type="evidence" value="ECO:0007669"/>
    <property type="project" value="UniProtKB-UniRule"/>
</dbReference>
<dbReference type="Gene3D" id="3.30.70.20">
    <property type="match status" value="1"/>
</dbReference>
<evidence type="ECO:0000256" key="9">
    <source>
        <dbReference type="ARBA" id="ARBA00023002"/>
    </source>
</evidence>
<organism evidence="17 18">
    <name type="scientific">Anaerospora hongkongensis</name>
    <dbReference type="NCBI Taxonomy" id="244830"/>
    <lineage>
        <taxon>Bacteria</taxon>
        <taxon>Bacillati</taxon>
        <taxon>Bacillota</taxon>
        <taxon>Negativicutes</taxon>
        <taxon>Selenomonadales</taxon>
        <taxon>Sporomusaceae</taxon>
        <taxon>Anaerospora</taxon>
    </lineage>
</organism>
<proteinExistence type="predicted"/>
<keyword evidence="10 14" id="KW-0408">Iron</keyword>
<evidence type="ECO:0000256" key="4">
    <source>
        <dbReference type="ARBA" id="ARBA00017710"/>
    </source>
</evidence>
<feature type="binding site" evidence="15">
    <location>
        <position position="592"/>
    </location>
    <ligand>
        <name>[4Fe-4S] cluster</name>
        <dbReference type="ChEBI" id="CHEBI:49883"/>
        <label>2</label>
    </ligand>
</feature>
<keyword evidence="5 14" id="KW-0813">Transport</keyword>
<feature type="binding site" evidence="15">
    <location>
        <position position="599"/>
    </location>
    <ligand>
        <name>[4Fe-4S] cluster</name>
        <dbReference type="ChEBI" id="CHEBI:49883"/>
        <label>1</label>
    </ligand>
</feature>
<dbReference type="Gene3D" id="3.40.50.920">
    <property type="match status" value="1"/>
</dbReference>
<dbReference type="SUPFAM" id="SSF52518">
    <property type="entry name" value="Thiamin diphosphate-binding fold (THDP-binding)"/>
    <property type="match status" value="2"/>
</dbReference>
<feature type="binding site" evidence="15">
    <location>
        <position position="572"/>
    </location>
    <ligand>
        <name>[4Fe-4S] cluster</name>
        <dbReference type="ChEBI" id="CHEBI:49883"/>
        <label>2</label>
    </ligand>
</feature>
<dbReference type="GO" id="GO:0051539">
    <property type="term" value="F:4 iron, 4 sulfur cluster binding"/>
    <property type="evidence" value="ECO:0007669"/>
    <property type="project" value="UniProtKB-UniRule"/>
</dbReference>
<evidence type="ECO:0000256" key="10">
    <source>
        <dbReference type="ARBA" id="ARBA00023004"/>
    </source>
</evidence>
<sequence>MKKQFMLGNEAIARGAFEAGVKVVAGYPGTPATEIVDHCAAYPGVYAEWSANEKHAFEVAAGASLTNQRSLAVMKHNGTNAAADFLMHINFTGIKAGMVLISADDPGGLSSQCEEDTRILIHNYAHVPVFDPADIQEAYAMTKAAFSLSEQTEVLFALRPVMRINHAGGMIEFAEKSGPEQKVEFVPDRSRFVMSAVVEKEYGGELRPKMRHRWLNNKQAELKAIMEASPFNWAEEGEGETGFIACGIGYAFFKEAEQIYGRKLPVLKLSTLPLPEQKVLQFVKRYKRIVVLEEIEPVVEKLVKQLCFTNKVMLDIWGRDGYLPAEGELSANLVLTAIECAVIGQPFPQPAQGTYIPARTRTQCSGCSHRGLLAALKEVVRKNGGVVTGDIGCHDAGTFEPMKLQATIYCMGSSIPMAYGIKAAGFDKPVYALIGDSTFFHNGLTGLASAIANGADITVIVAYNSTTAMTGFQPHPGSGRSLTLDHVNVIDPGKVAAAMGAKIYHCNPYQVEETAQVLAEAATEAGVKVVIAEALCYLKFGREGKVSYVARDISINQDVCNGCSLCVRTFGCPAITISDGKAVIDKSSCNGCGVCIWVCKRGAIQ</sequence>
<keyword evidence="6 14" id="KW-0004">4Fe-4S</keyword>
<dbReference type="InterPro" id="IPR011766">
    <property type="entry name" value="TPP_enzyme_TPP-bd"/>
</dbReference>
<evidence type="ECO:0000256" key="14">
    <source>
        <dbReference type="PIRNR" id="PIRNR006439"/>
    </source>
</evidence>
<feature type="binding site" evidence="15">
    <location>
        <position position="566"/>
    </location>
    <ligand>
        <name>[4Fe-4S] cluster</name>
        <dbReference type="ChEBI" id="CHEBI:49883"/>
        <label>1</label>
    </ligand>
</feature>
<dbReference type="PANTHER" id="PTHR43710">
    <property type="entry name" value="2-HYDROXYACYL-COA LYASE"/>
    <property type="match status" value="1"/>
</dbReference>
<dbReference type="InterPro" id="IPR017721">
    <property type="entry name" value="IorA"/>
</dbReference>
<dbReference type="OrthoDB" id="9804603at2"/>
<reference evidence="17 18" key="1">
    <citation type="submission" date="2019-03" db="EMBL/GenBank/DDBJ databases">
        <title>Genomic Encyclopedia of Type Strains, Phase IV (KMG-IV): sequencing the most valuable type-strain genomes for metagenomic binning, comparative biology and taxonomic classification.</title>
        <authorList>
            <person name="Goeker M."/>
        </authorList>
    </citation>
    <scope>NUCLEOTIDE SEQUENCE [LARGE SCALE GENOMIC DNA]</scope>
    <source>
        <strain evidence="17 18">DSM 15969</strain>
    </source>
</reference>
<evidence type="ECO:0000256" key="3">
    <source>
        <dbReference type="ARBA" id="ARBA00012812"/>
    </source>
</evidence>
<evidence type="ECO:0000256" key="5">
    <source>
        <dbReference type="ARBA" id="ARBA00022448"/>
    </source>
</evidence>
<dbReference type="Pfam" id="PF00037">
    <property type="entry name" value="Fer4"/>
    <property type="match status" value="1"/>
</dbReference>
<comment type="catalytic activity">
    <reaction evidence="13 14">
        <text>indole-3-pyruvate + 2 oxidized [2Fe-2S]-[ferredoxin] + CoA = (indol-3-yl)acetyl-CoA + 2 reduced [2Fe-2S]-[ferredoxin] + CO2 + H(+)</text>
        <dbReference type="Rhea" id="RHEA:12645"/>
        <dbReference type="Rhea" id="RHEA-COMP:10000"/>
        <dbReference type="Rhea" id="RHEA-COMP:10001"/>
        <dbReference type="ChEBI" id="CHEBI:15378"/>
        <dbReference type="ChEBI" id="CHEBI:16526"/>
        <dbReference type="ChEBI" id="CHEBI:17640"/>
        <dbReference type="ChEBI" id="CHEBI:33737"/>
        <dbReference type="ChEBI" id="CHEBI:33738"/>
        <dbReference type="ChEBI" id="CHEBI:57271"/>
        <dbReference type="ChEBI" id="CHEBI:57287"/>
        <dbReference type="EC" id="1.2.7.8"/>
    </reaction>
</comment>
<evidence type="ECO:0000256" key="15">
    <source>
        <dbReference type="PIRSR" id="PIRSR006439-50"/>
    </source>
</evidence>
<evidence type="ECO:0000256" key="13">
    <source>
        <dbReference type="ARBA" id="ARBA00048332"/>
    </source>
</evidence>
<keyword evidence="11 14" id="KW-0411">Iron-sulfur</keyword>
<dbReference type="GO" id="GO:0030976">
    <property type="term" value="F:thiamine pyrophosphate binding"/>
    <property type="evidence" value="ECO:0007669"/>
    <property type="project" value="InterPro"/>
</dbReference>
<dbReference type="InterPro" id="IPR002880">
    <property type="entry name" value="Pyrv_Fd/Flavodoxin_OxRdtase_N"/>
</dbReference>
<evidence type="ECO:0000313" key="18">
    <source>
        <dbReference type="Proteomes" id="UP000295063"/>
    </source>
</evidence>
<dbReference type="InterPro" id="IPR009014">
    <property type="entry name" value="Transketo_C/PFOR_II"/>
</dbReference>
<dbReference type="PROSITE" id="PS51379">
    <property type="entry name" value="4FE4S_FER_2"/>
    <property type="match status" value="2"/>
</dbReference>
<feature type="domain" description="4Fe-4S ferredoxin-type" evidence="16">
    <location>
        <begin position="580"/>
        <end position="605"/>
    </location>
</feature>
<evidence type="ECO:0000259" key="16">
    <source>
        <dbReference type="PROSITE" id="PS51379"/>
    </source>
</evidence>
<feature type="binding site" evidence="15">
    <location>
        <position position="589"/>
    </location>
    <ligand>
        <name>[4Fe-4S] cluster</name>
        <dbReference type="ChEBI" id="CHEBI:49883"/>
        <label>2</label>
    </ligand>
</feature>
<evidence type="ECO:0000256" key="12">
    <source>
        <dbReference type="ARBA" id="ARBA00030514"/>
    </source>
</evidence>
<comment type="cofactor">
    <cofactor evidence="14 15">
        <name>[4Fe-4S] cluster</name>
        <dbReference type="ChEBI" id="CHEBI:49883"/>
    </cofactor>
    <text evidence="14 15">Binds 2 [4Fe-4S] clusters. In this family the first cluster has a non-standard and varying [4Fe-4S] binding motif CX(2)CX(2)CX(4-5)CP.</text>
</comment>
<keyword evidence="17" id="KW-0670">Pyruvate</keyword>
<dbReference type="InterPro" id="IPR017896">
    <property type="entry name" value="4Fe4S_Fe-S-bd"/>
</dbReference>
<evidence type="ECO:0000313" key="17">
    <source>
        <dbReference type="EMBL" id="TCL35678.1"/>
    </source>
</evidence>
<dbReference type="InterPro" id="IPR045025">
    <property type="entry name" value="HACL1-like"/>
</dbReference>
<keyword evidence="8 14" id="KW-0249">Electron transport</keyword>
<dbReference type="Gene3D" id="3.40.50.970">
    <property type="match status" value="2"/>
</dbReference>
<evidence type="ECO:0000256" key="7">
    <source>
        <dbReference type="ARBA" id="ARBA00022723"/>
    </source>
</evidence>
<name>A0A4R1PX77_9FIRM</name>
<dbReference type="EC" id="1.2.7.8" evidence="3 14"/>
<dbReference type="CDD" id="cd02008">
    <property type="entry name" value="TPP_IOR_alpha"/>
    <property type="match status" value="1"/>
</dbReference>
<dbReference type="Proteomes" id="UP000295063">
    <property type="component" value="Unassembled WGS sequence"/>
</dbReference>
<evidence type="ECO:0000256" key="2">
    <source>
        <dbReference type="ARBA" id="ARBA00011238"/>
    </source>
</evidence>
<dbReference type="FunFam" id="3.40.50.970:FF:000039">
    <property type="entry name" value="Indolepyruvate oxidoreductase subunit IorA"/>
    <property type="match status" value="1"/>
</dbReference>
<feature type="domain" description="4Fe-4S ferredoxin-type" evidence="16">
    <location>
        <begin position="551"/>
        <end position="578"/>
    </location>
</feature>
<feature type="binding site" evidence="15">
    <location>
        <position position="563"/>
    </location>
    <ligand>
        <name>[4Fe-4S] cluster</name>
        <dbReference type="ChEBI" id="CHEBI:49883"/>
        <label>1</label>
    </ligand>
</feature>
<dbReference type="InterPro" id="IPR029061">
    <property type="entry name" value="THDP-binding"/>
</dbReference>
<dbReference type="SUPFAM" id="SSF52922">
    <property type="entry name" value="TK C-terminal domain-like"/>
    <property type="match status" value="1"/>
</dbReference>
<evidence type="ECO:0000256" key="8">
    <source>
        <dbReference type="ARBA" id="ARBA00022982"/>
    </source>
</evidence>
<comment type="function">
    <text evidence="1 14">Catalyzes the ferredoxin-dependent oxidative decarboxylation of arylpyruvates.</text>
</comment>
<dbReference type="RefSeq" id="WP_132082413.1">
    <property type="nucleotide sequence ID" value="NZ_SLUI01000011.1"/>
</dbReference>
<dbReference type="PIRSF" id="PIRSF006439">
    <property type="entry name" value="Indolepyruvate_ferr_oxidored"/>
    <property type="match status" value="1"/>
</dbReference>
<feature type="binding site" evidence="15">
    <location>
        <position position="595"/>
    </location>
    <ligand>
        <name>[4Fe-4S] cluster</name>
        <dbReference type="ChEBI" id="CHEBI:49883"/>
        <label>2</label>
    </ligand>
</feature>
<evidence type="ECO:0000256" key="11">
    <source>
        <dbReference type="ARBA" id="ARBA00023014"/>
    </source>
</evidence>
<dbReference type="PANTHER" id="PTHR43710:SF7">
    <property type="entry name" value="INDOLEPYRUVATE OXIDOREDUCTASE SUBUNIT IORA"/>
    <property type="match status" value="1"/>
</dbReference>
<gene>
    <name evidence="17" type="ORF">EV210_111144</name>
</gene>
<evidence type="ECO:0000256" key="1">
    <source>
        <dbReference type="ARBA" id="ARBA00002995"/>
    </source>
</evidence>
<dbReference type="CDD" id="cd07034">
    <property type="entry name" value="TPP_PYR_PFOR_IOR-alpha_like"/>
    <property type="match status" value="1"/>
</dbReference>
<protein>
    <recommendedName>
        <fullName evidence="4 14">Indolepyruvate oxidoreductase subunit IorA</fullName>
        <shortName evidence="14">IOR</shortName>
        <ecNumber evidence="3 14">1.2.7.8</ecNumber>
    </recommendedName>
    <alternativeName>
        <fullName evidence="12 14">Indolepyruvate ferredoxin oxidoreductase subunit alpha</fullName>
    </alternativeName>
</protein>
<comment type="caution">
    <text evidence="17">The sequence shown here is derived from an EMBL/GenBank/DDBJ whole genome shotgun (WGS) entry which is preliminary data.</text>
</comment>
<dbReference type="SUPFAM" id="SSF54862">
    <property type="entry name" value="4Fe-4S ferredoxins"/>
    <property type="match status" value="1"/>
</dbReference>
<dbReference type="Pfam" id="PF02775">
    <property type="entry name" value="TPP_enzyme_C"/>
    <property type="match status" value="1"/>
</dbReference>
<dbReference type="AlphaFoldDB" id="A0A4R1PX77"/>
<keyword evidence="7 14" id="KW-0479">Metal-binding</keyword>
<dbReference type="EMBL" id="SLUI01000011">
    <property type="protein sequence ID" value="TCL35678.1"/>
    <property type="molecule type" value="Genomic_DNA"/>
</dbReference>
<evidence type="ECO:0000256" key="6">
    <source>
        <dbReference type="ARBA" id="ARBA00022485"/>
    </source>
</evidence>
<feature type="binding site" evidence="15">
    <location>
        <position position="560"/>
    </location>
    <ligand>
        <name>[4Fe-4S] cluster</name>
        <dbReference type="ChEBI" id="CHEBI:49883"/>
        <label>1</label>
    </ligand>
</feature>
<keyword evidence="18" id="KW-1185">Reference proteome</keyword>
<dbReference type="GO" id="GO:0046872">
    <property type="term" value="F:metal ion binding"/>
    <property type="evidence" value="ECO:0007669"/>
    <property type="project" value="UniProtKB-UniRule"/>
</dbReference>